<name>A0A1B2H8J9_BUCDN</name>
<dbReference type="PIRSF" id="PIRSF002889">
    <property type="entry name" value="Rod_FlgB"/>
    <property type="match status" value="1"/>
</dbReference>
<comment type="similarity">
    <text evidence="2 6">Belongs to the flagella basal body rod proteins family.</text>
</comment>
<comment type="subunit">
    <text evidence="6">The basal body constitutes a major portion of the flagellar organelle and consists of a number of rings mounted on a central rod.</text>
</comment>
<keyword evidence="8" id="KW-0966">Cell projection</keyword>
<dbReference type="AlphaFoldDB" id="A0A1B2H8J9"/>
<dbReference type="Proteomes" id="UP000093070">
    <property type="component" value="Chromosome"/>
</dbReference>
<dbReference type="EMBL" id="CP013259">
    <property type="protein sequence ID" value="ANZ22543.1"/>
    <property type="molecule type" value="Genomic_DNA"/>
</dbReference>
<dbReference type="Pfam" id="PF00460">
    <property type="entry name" value="Flg_bb_rod"/>
    <property type="match status" value="1"/>
</dbReference>
<organism evidence="8 9">
    <name type="scientific">Buchnera aphidicola subsp. Diuraphis noxia</name>
    <dbReference type="NCBI Taxonomy" id="118101"/>
    <lineage>
        <taxon>Bacteria</taxon>
        <taxon>Pseudomonadati</taxon>
        <taxon>Pseudomonadota</taxon>
        <taxon>Gammaproteobacteria</taxon>
        <taxon>Enterobacterales</taxon>
        <taxon>Erwiniaceae</taxon>
        <taxon>Buchnera</taxon>
    </lineage>
</organism>
<evidence type="ECO:0000256" key="2">
    <source>
        <dbReference type="ARBA" id="ARBA00009677"/>
    </source>
</evidence>
<evidence type="ECO:0000256" key="4">
    <source>
        <dbReference type="ARBA" id="ARBA00023143"/>
    </source>
</evidence>
<dbReference type="PATRIC" id="fig|118101.4.peg.333"/>
<dbReference type="InterPro" id="IPR001444">
    <property type="entry name" value="Flag_bb_rod_N"/>
</dbReference>
<keyword evidence="8" id="KW-0969">Cilium</keyword>
<gene>
    <name evidence="8" type="ORF">ATN01_01670</name>
</gene>
<evidence type="ECO:0000256" key="3">
    <source>
        <dbReference type="ARBA" id="ARBA00014376"/>
    </source>
</evidence>
<dbReference type="GO" id="GO:0071973">
    <property type="term" value="P:bacterial-type flagellum-dependent cell motility"/>
    <property type="evidence" value="ECO:0007669"/>
    <property type="project" value="InterPro"/>
</dbReference>
<evidence type="ECO:0000313" key="8">
    <source>
        <dbReference type="EMBL" id="ANZ22543.1"/>
    </source>
</evidence>
<dbReference type="RefSeq" id="WP_075433365.1">
    <property type="nucleotide sequence ID" value="NZ_CP013259.1"/>
</dbReference>
<accession>A0A1B2H8J9</accession>
<dbReference type="STRING" id="118101.ATN01_01670"/>
<proteinExistence type="inferred from homology"/>
<comment type="function">
    <text evidence="5 6">Structural component of flagellum, the bacterial motility apparatus. Part of the rod structure of flagellar basal body.</text>
</comment>
<keyword evidence="4 6" id="KW-0975">Bacterial flagellum</keyword>
<feature type="domain" description="Flagellar basal body rod protein N-terminal" evidence="7">
    <location>
        <begin position="16"/>
        <end position="39"/>
    </location>
</feature>
<comment type="subcellular location">
    <subcellularLocation>
        <location evidence="1 6">Bacterial flagellum basal body</location>
    </subcellularLocation>
</comment>
<dbReference type="NCBIfam" id="TIGR01396">
    <property type="entry name" value="FlgB"/>
    <property type="match status" value="1"/>
</dbReference>
<evidence type="ECO:0000259" key="7">
    <source>
        <dbReference type="Pfam" id="PF00460"/>
    </source>
</evidence>
<evidence type="ECO:0000256" key="5">
    <source>
        <dbReference type="ARBA" id="ARBA00024934"/>
    </source>
</evidence>
<reference evidence="8 9" key="1">
    <citation type="submission" date="2015-11" db="EMBL/GenBank/DDBJ databases">
        <title>The complete genome of Buchnera aphidicola from Diuraphis noxia biotype SAM.</title>
        <authorList>
            <person name="Burger N.F.V."/>
            <person name="Oberholster A.-M."/>
        </authorList>
    </citation>
    <scope>NUCLEOTIDE SEQUENCE [LARGE SCALE GENOMIC DNA]</scope>
    <source>
        <strain evidence="8">SAM</strain>
    </source>
</reference>
<dbReference type="PANTHER" id="PTHR30435">
    <property type="entry name" value="FLAGELLAR PROTEIN"/>
    <property type="match status" value="1"/>
</dbReference>
<keyword evidence="8" id="KW-0282">Flagellum</keyword>
<dbReference type="GO" id="GO:0030694">
    <property type="term" value="C:bacterial-type flagellum basal body, rod"/>
    <property type="evidence" value="ECO:0007669"/>
    <property type="project" value="InterPro"/>
</dbReference>
<evidence type="ECO:0000313" key="9">
    <source>
        <dbReference type="Proteomes" id="UP000093070"/>
    </source>
</evidence>
<evidence type="ECO:0000256" key="6">
    <source>
        <dbReference type="PIRNR" id="PIRNR002889"/>
    </source>
</evidence>
<sequence>MFNKIHQIFDFNQKSLNLYAKRQEILASNIANSDTPGYKSVDINFFNEFNKIKNYSKHTNIALSKTSPNHLNAKKDNFFSPHILSILTNQIKPDGNTVDMDRERIEFLNNSLKYESNLAFMKNDIKNIMYILQG</sequence>
<dbReference type="OrthoDB" id="9788334at2"/>
<protein>
    <recommendedName>
        <fullName evidence="3 6">Flagellar basal body rod protein FlgB</fullName>
    </recommendedName>
</protein>
<dbReference type="PANTHER" id="PTHR30435:SF12">
    <property type="entry name" value="FLAGELLAR BASAL BODY ROD PROTEIN FLGB"/>
    <property type="match status" value="1"/>
</dbReference>
<dbReference type="InterPro" id="IPR006300">
    <property type="entry name" value="FlgB"/>
</dbReference>
<evidence type="ECO:0000256" key="1">
    <source>
        <dbReference type="ARBA" id="ARBA00004117"/>
    </source>
</evidence>